<dbReference type="Proteomes" id="UP001299546">
    <property type="component" value="Unassembled WGS sequence"/>
</dbReference>
<dbReference type="EMBL" id="JAJCIS010000001">
    <property type="protein sequence ID" value="MCB7385849.1"/>
    <property type="molecule type" value="Genomic_DNA"/>
</dbReference>
<evidence type="ECO:0000259" key="3">
    <source>
        <dbReference type="Pfam" id="PF17782"/>
    </source>
</evidence>
<feature type="domain" description="DprA winged helix" evidence="3">
    <location>
        <begin position="314"/>
        <end position="360"/>
    </location>
</feature>
<evidence type="ECO:0000256" key="1">
    <source>
        <dbReference type="ARBA" id="ARBA00006525"/>
    </source>
</evidence>
<organism evidence="4 5">
    <name type="scientific">Bariatricus massiliensis</name>
    <dbReference type="NCBI Taxonomy" id="1745713"/>
    <lineage>
        <taxon>Bacteria</taxon>
        <taxon>Bacillati</taxon>
        <taxon>Bacillota</taxon>
        <taxon>Clostridia</taxon>
        <taxon>Lachnospirales</taxon>
        <taxon>Lachnospiraceae</taxon>
        <taxon>Bariatricus</taxon>
    </lineage>
</organism>
<sequence length="371" mass="41750">MPENRREEDSYEYWLACLHGVGNQKKRYLRERWRGAAELYNIEETRIRSEELLDDKEMEAFQKSRRNWKIKENYERFCEGDIRFIPYYSGEYPQKLKELPAMPYALFVKGRIPAADCPAAAIVGARRCSGYGEQMALSFGEELAKNGFIIVSGMAKGVDGIAHRGALNGGGLTYAVLGCGPDICYPRENKGLYRDILKKGGILSEYPPGTMPLPIHFPARNRIISGLSDIVLVIEARERSGSLITADMALEQGRDVYALPGPVTSELSRGCNCLIKQGAEVLLSPDELLRESGIWQRISKSDNSKNSLKNKIMLESTENLVYSKLDLYPKSKEKILQETGLGAAEVIRALVALELKGYIHEISKNYYVRHK</sequence>
<evidence type="ECO:0000259" key="2">
    <source>
        <dbReference type="Pfam" id="PF02481"/>
    </source>
</evidence>
<proteinExistence type="inferred from homology"/>
<dbReference type="InterPro" id="IPR036388">
    <property type="entry name" value="WH-like_DNA-bd_sf"/>
</dbReference>
<comment type="similarity">
    <text evidence="1">Belongs to the DprA/Smf family.</text>
</comment>
<dbReference type="InterPro" id="IPR003488">
    <property type="entry name" value="DprA"/>
</dbReference>
<evidence type="ECO:0000313" key="5">
    <source>
        <dbReference type="Proteomes" id="UP001299546"/>
    </source>
</evidence>
<dbReference type="RefSeq" id="WP_066731805.1">
    <property type="nucleotide sequence ID" value="NZ_JAJCIQ010000001.1"/>
</dbReference>
<dbReference type="SUPFAM" id="SSF102405">
    <property type="entry name" value="MCP/YpsA-like"/>
    <property type="match status" value="1"/>
</dbReference>
<dbReference type="PANTHER" id="PTHR43022:SF1">
    <property type="entry name" value="PROTEIN SMF"/>
    <property type="match status" value="1"/>
</dbReference>
<comment type="caution">
    <text evidence="4">The sequence shown here is derived from an EMBL/GenBank/DDBJ whole genome shotgun (WGS) entry which is preliminary data.</text>
</comment>
<dbReference type="Gene3D" id="1.10.10.10">
    <property type="entry name" value="Winged helix-like DNA-binding domain superfamily/Winged helix DNA-binding domain"/>
    <property type="match status" value="1"/>
</dbReference>
<gene>
    <name evidence="4" type="primary">dprA</name>
    <name evidence="4" type="ORF">LIZ65_00995</name>
</gene>
<dbReference type="InterPro" id="IPR041614">
    <property type="entry name" value="DprA_WH"/>
</dbReference>
<protein>
    <submittedName>
        <fullName evidence="4">DNA-processing protein DprA</fullName>
    </submittedName>
</protein>
<evidence type="ECO:0000313" key="4">
    <source>
        <dbReference type="EMBL" id="MCB7385849.1"/>
    </source>
</evidence>
<keyword evidence="5" id="KW-1185">Reference proteome</keyword>
<dbReference type="Pfam" id="PF17782">
    <property type="entry name" value="WHD_DprA"/>
    <property type="match status" value="1"/>
</dbReference>
<dbReference type="Gene3D" id="3.40.50.450">
    <property type="match status" value="1"/>
</dbReference>
<name>A0ABS8DCA1_9FIRM</name>
<dbReference type="NCBIfam" id="TIGR00732">
    <property type="entry name" value="dprA"/>
    <property type="match status" value="1"/>
</dbReference>
<feature type="domain" description="Smf/DprA SLOG" evidence="2">
    <location>
        <begin position="84"/>
        <end position="291"/>
    </location>
</feature>
<dbReference type="Pfam" id="PF02481">
    <property type="entry name" value="DNA_processg_A"/>
    <property type="match status" value="1"/>
</dbReference>
<dbReference type="PANTHER" id="PTHR43022">
    <property type="entry name" value="PROTEIN SMF"/>
    <property type="match status" value="1"/>
</dbReference>
<dbReference type="InterPro" id="IPR057666">
    <property type="entry name" value="DrpA_SLOG"/>
</dbReference>
<reference evidence="4 5" key="1">
    <citation type="submission" date="2021-10" db="EMBL/GenBank/DDBJ databases">
        <title>Collection of gut derived symbiotic bacterial strains cultured from healthy donors.</title>
        <authorList>
            <person name="Lin H."/>
            <person name="Littmann E."/>
            <person name="Kohout C."/>
            <person name="Pamer E.G."/>
        </authorList>
    </citation>
    <scope>NUCLEOTIDE SEQUENCE [LARGE SCALE GENOMIC DNA]</scope>
    <source>
        <strain evidence="4 5">DFI.1.165</strain>
    </source>
</reference>
<accession>A0ABS8DCA1</accession>